<dbReference type="PROSITE" id="PS50507">
    <property type="entry name" value="RDRP_SSRNA_POS"/>
    <property type="match status" value="1"/>
</dbReference>
<keyword evidence="17" id="KW-0645">Protease</keyword>
<evidence type="ECO:0000259" key="37">
    <source>
        <dbReference type="PROSITE" id="PS51194"/>
    </source>
</evidence>
<dbReference type="Pfam" id="PF00863">
    <property type="entry name" value="Peptidase_C4"/>
    <property type="match status" value="1"/>
</dbReference>
<dbReference type="GO" id="GO:0019029">
    <property type="term" value="C:helical viral capsid"/>
    <property type="evidence" value="ECO:0007669"/>
    <property type="project" value="UniProtKB-KW"/>
</dbReference>
<dbReference type="Pfam" id="PF00767">
    <property type="entry name" value="Poty_coat"/>
    <property type="match status" value="1"/>
</dbReference>
<evidence type="ECO:0000256" key="11">
    <source>
        <dbReference type="ARBA" id="ARBA00022520"/>
    </source>
</evidence>
<dbReference type="PROSITE" id="PS51194">
    <property type="entry name" value="HELICASE_CTER"/>
    <property type="match status" value="1"/>
</dbReference>
<keyword evidence="19" id="KW-0548">Nucleotidyltransferase</keyword>
<dbReference type="GO" id="GO:0016818">
    <property type="term" value="F:hydrolase activity, acting on acid anhydrides, in phosphorus-containing anhydrides"/>
    <property type="evidence" value="ECO:0007669"/>
    <property type="project" value="InterPro"/>
</dbReference>
<comment type="subcellular location">
    <subcellularLocation>
        <location evidence="30">Host cytoplasmic vesicle</location>
    </subcellularLocation>
    <subcellularLocation>
        <location evidence="3">Host nucleus</location>
    </subcellularLocation>
    <subcellularLocation>
        <location evidence="4">Virion</location>
    </subcellularLocation>
</comment>
<dbReference type="Pfam" id="PF00271">
    <property type="entry name" value="Helicase_C"/>
    <property type="match status" value="1"/>
</dbReference>
<dbReference type="InterPro" id="IPR007094">
    <property type="entry name" value="RNA-dir_pol_PSvirus"/>
</dbReference>
<evidence type="ECO:0000256" key="18">
    <source>
        <dbReference type="ARBA" id="ARBA00022679"/>
    </source>
</evidence>
<dbReference type="Pfam" id="PF01577">
    <property type="entry name" value="Peptidase_S30"/>
    <property type="match status" value="1"/>
</dbReference>
<dbReference type="PANTHER" id="PTHR43519:SF1">
    <property type="entry name" value="ATP-DEPENDENT RNA HELICASE HRPB"/>
    <property type="match status" value="1"/>
</dbReference>
<keyword evidence="12" id="KW-0597">Phosphoprotein</keyword>
<evidence type="ECO:0000313" key="41">
    <source>
        <dbReference type="EMBL" id="AEV45179.1"/>
    </source>
</evidence>
<dbReference type="InterPro" id="IPR043502">
    <property type="entry name" value="DNA/RNA_pol_sf"/>
</dbReference>
<evidence type="ECO:0000256" key="12">
    <source>
        <dbReference type="ARBA" id="ARBA00022553"/>
    </source>
</evidence>
<feature type="domain" description="Peptidase C6" evidence="39">
    <location>
        <begin position="652"/>
        <end position="774"/>
    </location>
</feature>
<evidence type="ECO:0000256" key="20">
    <source>
        <dbReference type="ARBA" id="ARBA00022741"/>
    </source>
</evidence>
<comment type="similarity">
    <text evidence="5 33">Belongs to the potyviridae genome polyprotein family.</text>
</comment>
<evidence type="ECO:0000256" key="17">
    <source>
        <dbReference type="ARBA" id="ARBA00022670"/>
    </source>
</evidence>
<evidence type="ECO:0000256" key="21">
    <source>
        <dbReference type="ARBA" id="ARBA00022801"/>
    </source>
</evidence>
<keyword evidence="20" id="KW-0547">Nucleotide-binding</keyword>
<dbReference type="GO" id="GO:0003968">
    <property type="term" value="F:RNA-directed RNA polymerase activity"/>
    <property type="evidence" value="ECO:0007669"/>
    <property type="project" value="UniProtKB-KW"/>
</dbReference>
<keyword evidence="25" id="KW-0946">Virion</keyword>
<evidence type="ECO:0000256" key="5">
    <source>
        <dbReference type="ARBA" id="ARBA00006064"/>
    </source>
</evidence>
<evidence type="ECO:0000256" key="3">
    <source>
        <dbReference type="ARBA" id="ARBA00004147"/>
    </source>
</evidence>
<dbReference type="GO" id="GO:0006508">
    <property type="term" value="P:proteolysis"/>
    <property type="evidence" value="ECO:0007669"/>
    <property type="project" value="UniProtKB-KW"/>
</dbReference>
<evidence type="ECO:0000259" key="35">
    <source>
        <dbReference type="PROSITE" id="PS50507"/>
    </source>
</evidence>
<keyword evidence="21" id="KW-0378">Hydrolase</keyword>
<protein>
    <recommendedName>
        <fullName evidence="6">Genome polyprotein</fullName>
    </recommendedName>
</protein>
<comment type="function">
    <text evidence="29">Has helicase activity. It may be involved in replication.</text>
</comment>
<dbReference type="Pfam" id="PF00680">
    <property type="entry name" value="RdRP_1"/>
    <property type="match status" value="1"/>
</dbReference>
<dbReference type="Proteomes" id="UP000204397">
    <property type="component" value="Segment"/>
</dbReference>
<evidence type="ECO:0000256" key="24">
    <source>
        <dbReference type="ARBA" id="ARBA00022840"/>
    </source>
</evidence>
<dbReference type="PROSITE" id="PS51744">
    <property type="entry name" value="HC_PRO_CPD"/>
    <property type="match status" value="1"/>
</dbReference>
<dbReference type="GO" id="GO:0005524">
    <property type="term" value="F:ATP binding"/>
    <property type="evidence" value="ECO:0007669"/>
    <property type="project" value="UniProtKB-KW"/>
</dbReference>
<dbReference type="GO" id="GO:0004386">
    <property type="term" value="F:helicase activity"/>
    <property type="evidence" value="ECO:0007669"/>
    <property type="project" value="UniProtKB-KW"/>
</dbReference>
<feature type="active site" description="For helper component proteinase activity" evidence="32">
    <location>
        <position position="660"/>
    </location>
</feature>
<dbReference type="Gene3D" id="3.30.70.270">
    <property type="match status" value="1"/>
</dbReference>
<dbReference type="InterPro" id="IPR001205">
    <property type="entry name" value="RNA-dir_pol_C"/>
</dbReference>
<dbReference type="InterPro" id="IPR001456">
    <property type="entry name" value="HC-pro"/>
</dbReference>
<comment type="function">
    <text evidence="28">Involved in aphid transmission, cell-to-cell and systemis movement, encapsidation of the viral RNA and in the regulation of viral RNA amplification.</text>
</comment>
<keyword evidence="9" id="KW-1036">Host cytoplasmic vesicle</keyword>
<dbReference type="Pfam" id="PF00851">
    <property type="entry name" value="Peptidase_C6"/>
    <property type="match status" value="1"/>
</dbReference>
<evidence type="ECO:0000259" key="38">
    <source>
        <dbReference type="PROSITE" id="PS51436"/>
    </source>
</evidence>
<keyword evidence="27" id="KW-0899">Viral immunoevasion</keyword>
<evidence type="ECO:0000256" key="4">
    <source>
        <dbReference type="ARBA" id="ARBA00004328"/>
    </source>
</evidence>
<dbReference type="InterPro" id="IPR043504">
    <property type="entry name" value="Peptidase_S1_PA_chymotrypsin"/>
</dbReference>
<keyword evidence="11" id="KW-0191">Covalent protein-RNA linkage</keyword>
<dbReference type="PANTHER" id="PTHR43519">
    <property type="entry name" value="ATP-DEPENDENT RNA HELICASE HRPB"/>
    <property type="match status" value="1"/>
</dbReference>
<dbReference type="InterPro" id="IPR027417">
    <property type="entry name" value="P-loop_NTPase"/>
</dbReference>
<evidence type="ECO:0000256" key="29">
    <source>
        <dbReference type="ARBA" id="ARBA00029422"/>
    </source>
</evidence>
<dbReference type="SMART" id="SM00490">
    <property type="entry name" value="HELICc"/>
    <property type="match status" value="1"/>
</dbReference>
<dbReference type="PRINTS" id="PR00966">
    <property type="entry name" value="NIAPOTYPTASE"/>
</dbReference>
<evidence type="ECO:0000256" key="8">
    <source>
        <dbReference type="ARBA" id="ARBA00022484"/>
    </source>
</evidence>
<keyword evidence="14" id="KW-1048">Host nucleus</keyword>
<keyword evidence="8" id="KW-0696">RNA-directed RNA polymerase</keyword>
<feature type="domain" description="Helicase C-terminal" evidence="37">
    <location>
        <begin position="1416"/>
        <end position="1575"/>
    </location>
</feature>
<evidence type="ECO:0000256" key="27">
    <source>
        <dbReference type="ARBA" id="ARBA00023280"/>
    </source>
</evidence>
<dbReference type="GO" id="GO:0006351">
    <property type="term" value="P:DNA-templated transcription"/>
    <property type="evidence" value="ECO:0007669"/>
    <property type="project" value="InterPro"/>
</dbReference>
<evidence type="ECO:0000256" key="30">
    <source>
        <dbReference type="ARBA" id="ARBA00034108"/>
    </source>
</evidence>
<evidence type="ECO:0000256" key="31">
    <source>
        <dbReference type="ARBA" id="ARBA00045403"/>
    </source>
</evidence>
<evidence type="ECO:0000256" key="22">
    <source>
        <dbReference type="ARBA" id="ARBA00022806"/>
    </source>
</evidence>
<evidence type="ECO:0000256" key="34">
    <source>
        <dbReference type="SAM" id="MobiDB-lite"/>
    </source>
</evidence>
<keyword evidence="24" id="KW-0067">ATP-binding</keyword>
<evidence type="ECO:0000256" key="23">
    <source>
        <dbReference type="ARBA" id="ARBA00022807"/>
    </source>
</evidence>
<dbReference type="SUPFAM" id="SSF50494">
    <property type="entry name" value="Trypsin-like serine proteases"/>
    <property type="match status" value="1"/>
</dbReference>
<evidence type="ECO:0000256" key="16">
    <source>
        <dbReference type="ARBA" id="ARBA00022632"/>
    </source>
</evidence>
<dbReference type="PROSITE" id="PS51871">
    <property type="entry name" value="PV_P1_PRO"/>
    <property type="match status" value="1"/>
</dbReference>
<dbReference type="EMBL" id="JN190431">
    <property type="protein sequence ID" value="AEV45179.1"/>
    <property type="molecule type" value="Genomic_RNA"/>
</dbReference>
<keyword evidence="26" id="KW-0693">Viral RNA replication</keyword>
<dbReference type="PROSITE" id="PS51436">
    <property type="entry name" value="POTYVIRUS_NIA_PRO"/>
    <property type="match status" value="1"/>
</dbReference>
<dbReference type="InterPro" id="IPR042308">
    <property type="entry name" value="HC_PRO_CPD_sf"/>
</dbReference>
<dbReference type="InterPro" id="IPR031159">
    <property type="entry name" value="HC_PRO_CPD_dom"/>
</dbReference>
<evidence type="ECO:0000256" key="19">
    <source>
        <dbReference type="ARBA" id="ARBA00022695"/>
    </source>
</evidence>
<dbReference type="CDD" id="cd23175">
    <property type="entry name" value="ps-ssRNAv_Potyviridae_RdRp"/>
    <property type="match status" value="1"/>
</dbReference>
<dbReference type="Gene3D" id="3.40.50.300">
    <property type="entry name" value="P-loop containing nucleotide triphosphate hydrolases"/>
    <property type="match status" value="2"/>
</dbReference>
<evidence type="ECO:0000256" key="28">
    <source>
        <dbReference type="ARBA" id="ARBA00029405"/>
    </source>
</evidence>
<evidence type="ECO:0000313" key="42">
    <source>
        <dbReference type="Proteomes" id="UP000204397"/>
    </source>
</evidence>
<feature type="domain" description="RdRp catalytic" evidence="35">
    <location>
        <begin position="2534"/>
        <end position="2658"/>
    </location>
</feature>
<feature type="domain" description="Helicase ATP-binding" evidence="36">
    <location>
        <begin position="1245"/>
        <end position="1397"/>
    </location>
</feature>
<evidence type="ECO:0000256" key="9">
    <source>
        <dbReference type="ARBA" id="ARBA00022488"/>
    </source>
</evidence>
<keyword evidence="15" id="KW-0945">Host-virus interaction</keyword>
<dbReference type="InterPro" id="IPR013648">
    <property type="entry name" value="PP_Potyviridae"/>
</dbReference>
<keyword evidence="18" id="KW-0808">Transferase</keyword>
<evidence type="ECO:0000259" key="40">
    <source>
        <dbReference type="PROSITE" id="PS51871"/>
    </source>
</evidence>
<comment type="catalytic activity">
    <reaction evidence="2">
        <text>Hydrolyzes a Gly-|-Gly bond at its own C-terminus, commonly in the sequence -Tyr-Xaa-Val-Gly-|-Gly, in the processing of the potyviral polyprotein.</text>
        <dbReference type="EC" id="3.4.22.45"/>
    </reaction>
</comment>
<feature type="domain" description="Peptidase C4" evidence="38">
    <location>
        <begin position="2051"/>
        <end position="2269"/>
    </location>
</feature>
<reference evidence="41 42" key="1">
    <citation type="journal article" date="2012" name="Arch. Virol.">
        <title>Complete genome sequence of a potyvirus infecting yam beans (Pachyrhizus spp.) in Peru.</title>
        <authorList>
            <person name="Fuentes S."/>
            <person name="Heider B."/>
            <person name="Tasso R.C."/>
            <person name="Romero E."/>
            <person name="Zum Felde T."/>
            <person name="Kreuze J.F."/>
        </authorList>
    </citation>
    <scope>NUCLEOTIDE SEQUENCE [LARGE SCALE GENOMIC DNA]</scope>
    <source>
        <strain evidence="41">SR</strain>
    </source>
</reference>
<comment type="catalytic activity">
    <reaction evidence="1">
        <text>Hydrolyzes glutaminyl bonds, and activity is further restricted by preferences for the amino acids in P6 - P1' that vary with the species of potyvirus, e.g. Glu-Xaa-Xaa-Tyr-Xaa-Gln-|-(Ser or Gly) for the enzyme from tobacco etch virus. The natural substrate is the viral polyprotein, but other proteins and oligopeptides containing the appropriate consensus sequence are also cleaved.</text>
        <dbReference type="EC" id="3.4.22.44"/>
    </reaction>
</comment>
<proteinExistence type="inferred from homology"/>
<evidence type="ECO:0000256" key="7">
    <source>
        <dbReference type="ARBA" id="ARBA00022463"/>
    </source>
</evidence>
<dbReference type="InterPro" id="IPR001592">
    <property type="entry name" value="Poty_coat"/>
</dbReference>
<dbReference type="InterPro" id="IPR009003">
    <property type="entry name" value="Peptidase_S1_PA"/>
</dbReference>
<dbReference type="Pfam" id="PF08440">
    <property type="entry name" value="Poty_PP"/>
    <property type="match status" value="1"/>
</dbReference>
<keyword evidence="23" id="KW-0788">Thiol protease</keyword>
<dbReference type="Pfam" id="PF00270">
    <property type="entry name" value="DEAD"/>
    <property type="match status" value="1"/>
</dbReference>
<dbReference type="KEGG" id="vg:11467409"/>
<dbReference type="InterPro" id="IPR001730">
    <property type="entry name" value="Potyv_NIa-pro_dom"/>
</dbReference>
<dbReference type="InterPro" id="IPR043128">
    <property type="entry name" value="Rev_trsase/Diguanyl_cyclase"/>
</dbReference>
<feature type="active site" description="For helper component proteinase activity" evidence="32">
    <location>
        <position position="733"/>
    </location>
</feature>
<keyword evidence="7" id="KW-0941">Suppressor of RNA silencing</keyword>
<dbReference type="SUPFAM" id="SSF52540">
    <property type="entry name" value="P-loop containing nucleoside triphosphate hydrolases"/>
    <property type="match status" value="2"/>
</dbReference>
<dbReference type="MEROPS" id="C06.001"/>
<organism evidence="41 42">
    <name type="scientific">Yambean mosaic virus</name>
    <dbReference type="NCBI Taxonomy" id="418827"/>
    <lineage>
        <taxon>Viruses</taxon>
        <taxon>Riboviria</taxon>
        <taxon>Orthornavirae</taxon>
        <taxon>Pisuviricota</taxon>
        <taxon>Stelpaviricetes</taxon>
        <taxon>Patatavirales</taxon>
        <taxon>Potyviridae</taxon>
        <taxon>Potyvirus</taxon>
        <taxon>Potyvirus pachyrhizus</taxon>
    </lineage>
</organism>
<dbReference type="InterPro" id="IPR011545">
    <property type="entry name" value="DEAD/DEAH_box_helicase_dom"/>
</dbReference>
<name>G9FR74_9POTV</name>
<feature type="domain" description="Peptidase S30" evidence="40">
    <location>
        <begin position="176"/>
        <end position="317"/>
    </location>
</feature>
<evidence type="ECO:0000256" key="14">
    <source>
        <dbReference type="ARBA" id="ARBA00022562"/>
    </source>
</evidence>
<dbReference type="InterPro" id="IPR014001">
    <property type="entry name" value="Helicase_ATP-bd"/>
</dbReference>
<dbReference type="InterPro" id="IPR039560">
    <property type="entry name" value="Potyvirid-P3"/>
</dbReference>
<evidence type="ECO:0000256" key="6">
    <source>
        <dbReference type="ARBA" id="ARBA00020107"/>
    </source>
</evidence>
<dbReference type="InterPro" id="IPR001650">
    <property type="entry name" value="Helicase_C-like"/>
</dbReference>
<evidence type="ECO:0000256" key="15">
    <source>
        <dbReference type="ARBA" id="ARBA00022581"/>
    </source>
</evidence>
<dbReference type="SUPFAM" id="SSF56672">
    <property type="entry name" value="DNA/RNA polymerases"/>
    <property type="match status" value="1"/>
</dbReference>
<dbReference type="GO" id="GO:0004197">
    <property type="term" value="F:cysteine-type endopeptidase activity"/>
    <property type="evidence" value="ECO:0007669"/>
    <property type="project" value="InterPro"/>
</dbReference>
<keyword evidence="22" id="KW-0347">Helicase</keyword>
<keyword evidence="42" id="KW-1185">Reference proteome</keyword>
<dbReference type="GO" id="GO:0052170">
    <property type="term" value="P:symbiont-mediated suppression of host innate immune response"/>
    <property type="evidence" value="ECO:0007669"/>
    <property type="project" value="UniProtKB-KW"/>
</dbReference>
<dbReference type="Pfam" id="PF13608">
    <property type="entry name" value="Potyvirid-P3"/>
    <property type="match status" value="1"/>
</dbReference>
<keyword evidence="16" id="KW-1090">Inhibition of host innate immune response by virus</keyword>
<evidence type="ECO:0000259" key="39">
    <source>
        <dbReference type="PROSITE" id="PS51744"/>
    </source>
</evidence>
<evidence type="ECO:0000259" key="36">
    <source>
        <dbReference type="PROSITE" id="PS51192"/>
    </source>
</evidence>
<feature type="region of interest" description="Disordered" evidence="34">
    <location>
        <begin position="2811"/>
        <end position="2847"/>
    </location>
</feature>
<evidence type="ECO:0000256" key="13">
    <source>
        <dbReference type="ARBA" id="ARBA00022561"/>
    </source>
</evidence>
<keyword evidence="13" id="KW-0167">Capsid protein</keyword>
<dbReference type="Gene3D" id="3.90.70.150">
    <property type="entry name" value="Helper component proteinase"/>
    <property type="match status" value="1"/>
</dbReference>
<evidence type="ECO:0000256" key="10">
    <source>
        <dbReference type="ARBA" id="ARBA00022497"/>
    </source>
</evidence>
<keyword evidence="10" id="KW-1139">Helical capsid protein</keyword>
<evidence type="ECO:0000256" key="33">
    <source>
        <dbReference type="RuleBase" id="RU003351"/>
    </source>
</evidence>
<dbReference type="GO" id="GO:0005198">
    <property type="term" value="F:structural molecule activity"/>
    <property type="evidence" value="ECO:0007669"/>
    <property type="project" value="InterPro"/>
</dbReference>
<dbReference type="RefSeq" id="YP_004936165.1">
    <property type="nucleotide sequence ID" value="NC_016441.1"/>
</dbReference>
<dbReference type="InterPro" id="IPR002540">
    <property type="entry name" value="Pept_S30_P1_potyvir"/>
</dbReference>
<comment type="function">
    <text evidence="31">Mediates the cap-independent, EIF4E-dependent translation of viral genomic RNAs. Binds to the cap-binding site of host EIF4E and thus interferes with the host EIF4E-dependent mRNA export and translation. VPg-RNA directly binds EIF4E and is a template for transcription. Also forms trimeric complexes with EIF4E-EIF4G, which are templates for translation.</text>
</comment>
<dbReference type="PROSITE" id="PS51192">
    <property type="entry name" value="HELICASE_ATP_BIND_1"/>
    <property type="match status" value="1"/>
</dbReference>
<dbReference type="GO" id="GO:0044161">
    <property type="term" value="C:host cell cytoplasmic vesicle"/>
    <property type="evidence" value="ECO:0007669"/>
    <property type="project" value="UniProtKB-SubCell"/>
</dbReference>
<evidence type="ECO:0000256" key="1">
    <source>
        <dbReference type="ARBA" id="ARBA00000785"/>
    </source>
</evidence>
<evidence type="ECO:0000256" key="25">
    <source>
        <dbReference type="ARBA" id="ARBA00022844"/>
    </source>
</evidence>
<evidence type="ECO:0000256" key="32">
    <source>
        <dbReference type="PROSITE-ProRule" id="PRU01080"/>
    </source>
</evidence>
<dbReference type="GO" id="GO:0042025">
    <property type="term" value="C:host cell nucleus"/>
    <property type="evidence" value="ECO:0007669"/>
    <property type="project" value="UniProtKB-SubCell"/>
</dbReference>
<evidence type="ECO:0000256" key="26">
    <source>
        <dbReference type="ARBA" id="ARBA00022953"/>
    </source>
</evidence>
<dbReference type="SMART" id="SM00487">
    <property type="entry name" value="DEXDc"/>
    <property type="match status" value="1"/>
</dbReference>
<evidence type="ECO:0000256" key="2">
    <source>
        <dbReference type="ARBA" id="ARBA00001848"/>
    </source>
</evidence>
<accession>G9FR74</accession>
<sequence>MATIMIGSVQIPLSNMARNHHEKLEKRVVTQNSVVPPKSLMAVEMPSLRSISHKLSLASKEMEAAYNDSIRKMDEALQRNSELQKRLLINKYSHIQQKKHGAVCIRHCTQMQATVRETRAEQRRKEELDFLAGNYEHKSYIGSIIEPIARATGQSVGFRSPYWRRSIKKAVHMKKTPKKVDVCVVMDATLQMASGERRLTIEFIGKRGRKLEARYVKRGMAVIPKVKLPHEEGVYKQKELDYEQWSEQFIMLCTHARYKKISPADISPGDSGLVFDERSNITTNFSKLPHMVVRGRLKGKIINALDVCDEMALVHHYSDAPELQFFNGWREKFNKLVPHVQPHKCTVDFDNAHCGGFAAIMSQLLYPVHKLSCNTCRQHIQRLSFGEYKQFLIANIGCHKDVFDQAGGIIGLDVVKKLVERATSESMNLTTSMEIARLTHNHKSTAMLQIQDINRALMKGSSVNQEELDLALTQLLEMTRWWQNHMNLSKADPLKNFRNKRSSKALLNPNLLCDNQLDKNGNFVWGERGYHSKRFFSNFFDEVIPTEGYNKYRIRKNPNGQRELAIGSLIVPLSLERARIALKGTSIKLEPIGQSCTSMQNGNFVYPCCCVTLDDGTPLYSDLKSPTKRHLVVGTSGEPKYIDLPQTDEERMYIAKEGYCYLNIFLAMLVNVNEKEAKDFTKMVRDVVIPMLGTWPTMQDLATAVYILTVFHPETRNAELPRILVDHASQTMHVIDSFGSLTTGYHVLKAGTINQLIHFAAEDLTGEMKHYRVGGDAAQRMRCESALITSIFKPKRMIQILQNDPYMLLMGLVSPSLLVHMYRLKHLERAMDIWIQRDYSVGKIIALLGQLTRKVVVCDTLKEQLDVISNASGHLLDMLKDCPQTMHSYMPARDLLTIYLEKQASDAQLVNNGYSTIDDLLYIELEKMYINRLRQEWLGLSLWEKSSLTWQLKRFPISIEKDLTVRASQGKSVLSKSFVSDCFISAKSHLRSKRDTICRSMERFSHSVIRKCIGCLFGILRKCYSDIIYLVNVVIIFSLIVQMTSTIHGIVHSARHNKLIVKKLQQERDEKAIIHIYEMCCKGEKQPPTHTSFLEHLKEVRPDLVATAENMIGTKETVATQAKTATQVQFEKIIAFMALLTMVIDTERSDAIFKVLGKLKTVFSTMGEEVRVQSLDEIISLDEEKQLTIDFDMESSKEISSTSFDVKFGDWWNRQLQQNRVIAHYRCSGKFIEFTRETAAKVANEISISDDTDFLVRGAVGSGKSTGLPHHLAKKGKVLLCEPTRPLAENVSRQLGKEPFYQNVTLQMRGMSKFGSSNITVMTSGFAFHYYVNNPHQLSDFEYIIIDECHVMDSAAIAFHCALKEFEFAGKLIKVSATPPGRECEFTTQYPVKLKVEEQLSFSQFVQAQGTGSNADMVQHGSNLLIYVASYNEVDQLAKLLTEKQFKVTKVDGRTMQMGNVEITTMGTEGKPHFIVATNIIENGVTLDVDCVVDFGLKVVATLDSDCRCVRYVKKPVSYGERIQRLGRVGRHKPGFALRIGHTEKGIEDIPEFVATEAAFLSFAYGLPVTTQSVSISGLSQCTVKQARSALNFELTPLFTTHFIKYDGTMHPEIHRILKAFKLRESEMVLNKLAIPYQFTGQWMTVEEYERIGVRVSCDRKARIPFYVHGIPDKVLEMLWDTVCKYKCDAGFGRLTSVNATKVSYTLSTDSKSIPRTIAIIDHLIGEEMMKKNHFDTISSAITGHSFSLNGIAEAIRKRYLKDHTQQNIATLQQAKAQLLEFSSINFNPNNLQSLEELGVLNAVRLQSKEEMCRFLNLKGKWDGKKFMNDIVLATLTLIGGGWMMWEYLTKRMQEDVVTQGKKRMIQKLKFRDAFDRKVGREVYADDYTMEHTFGEAYTKKGKQKGSTKTKGMGRKTRNFIHMYGVEPENYSMIRFVDPLTGATMDESPRVDIRLVQEEFGEIRRQKIEQDELSTEKVRSMPGIQAYFIGKNTEEVLKVDLTPHRPTLLCKNSNAIAGFPERENELRQTGLPTRIARNEVPEPNEDVAVESKSVYKGLRDYNGIASLVCQLTNTSDGHCETIYGIGYGSYIITNGHLFKRNNGVLNVRTWHGEFEIKNTTQIKIHFIEGKDAILIRMPKDFPPFMKKSLFRPPVREERVCMVGTNFQEKSLRATVSESSMIMAEGVGSFWIHWITTQDGYCGLPLVSVNDGYIVGFHGLASNCSDKNFFVPFCEDFEEKYLRNAESLSWDKHWFWQPDKIAWGSLNLVDDQPKEEFKVSKLISDLFTNTVKIQSSQCWVLDALEGNLKACAHAESALVTKHVVKGKCPFFEQYLNEREEAATFFKPLMGSYQPSKLNREAFKKDFFKYNKVVILNEVDHASFEAAVQGVIMMMNEFGFAECTYVTDPDEIYSSLNSKAAVGAQYKGKKQDYLQDMDEFDKERLLFLSCERLFYGKKGLWNGSLKAELRPTEKVVANKTRTFTAAPIDTLLGAKVCVDDFNNQFYNFNLICPWTVGMTKFYGGWDKLMRKLPDGWVYCHADGSQFDSSLTPLLLNAVLGIRKFFMEEWWVGEEMLENLYAEIVYTPILAPDGTIFKKFRGNNSGQPSTVVDNSLMVVIAVYYACHKVGWSDEDIQNRLVFFANGDDIVLSMKEEDLGVLDTFAASFAELGLNYNFNERTKQREDLWFMSHHAVEIDGMYVPKLEMERIVSILEWDRSKEIMHRTEAICAAMIEAWGYTELLQEIRKFYLWLLEKGEFKELAANGKAPYIAESALRKLYTNKHVAMEELMKYLEVLDFDHAVGCGDTVHLQSLEEKQPELDAGSDSKTKKDKGKEEKNDHRNKAVISAKDKDVDAGSKGRIVPRLQKITKKMNLPMVKGKMILDLNHLLEYKPEQIELFNTRASRSQFEAWYNAVKQEYELDDGQMAIVMNGFMVWCIDNGTSPDINGTWIMMDGDEQVEYPLKPMVENAKPTLRQIMHHFSEAAEAYIEMRNAEKPYMPRYGLLRNLRDKNLARYAFDFYEVTSKTTDRAREAIAQMKAAALSNVNNKLFGLDGNIATTSENTERHTARDVNQNMHTLLGMGPPQ</sequence>
<dbReference type="GO" id="GO:0003723">
    <property type="term" value="F:RNA binding"/>
    <property type="evidence" value="ECO:0007669"/>
    <property type="project" value="InterPro"/>
</dbReference>
<dbReference type="GO" id="GO:0039694">
    <property type="term" value="P:viral RNA genome replication"/>
    <property type="evidence" value="ECO:0007669"/>
    <property type="project" value="InterPro"/>
</dbReference>
<dbReference type="Gene3D" id="2.40.10.10">
    <property type="entry name" value="Trypsin-like serine proteases"/>
    <property type="match status" value="2"/>
</dbReference>
<dbReference type="GeneID" id="11467409"/>